<feature type="region of interest" description="Disordered" evidence="4">
    <location>
        <begin position="49"/>
        <end position="77"/>
    </location>
</feature>
<dbReference type="PANTHER" id="PTHR47939">
    <property type="entry name" value="MEMBRANE-ASSOCIATED SALT-INDUCIBLE PROTEIN-LIKE"/>
    <property type="match status" value="1"/>
</dbReference>
<evidence type="ECO:0000313" key="6">
    <source>
        <dbReference type="RefSeq" id="XP_021865710.2"/>
    </source>
</evidence>
<keyword evidence="2" id="KW-0677">Repeat</keyword>
<accession>A0A9R0KCP9</accession>
<feature type="repeat" description="PPR" evidence="3">
    <location>
        <begin position="335"/>
        <end position="369"/>
    </location>
</feature>
<proteinExistence type="inferred from homology"/>
<protein>
    <submittedName>
        <fullName evidence="6 7">Pentatricopeptide repeat-containing protein At4g01400, mitochondrial</fullName>
    </submittedName>
</protein>
<dbReference type="Pfam" id="PF13041">
    <property type="entry name" value="PPR_2"/>
    <property type="match status" value="2"/>
</dbReference>
<feature type="repeat" description="PPR" evidence="3">
    <location>
        <begin position="300"/>
        <end position="334"/>
    </location>
</feature>
<dbReference type="Proteomes" id="UP000813463">
    <property type="component" value="Chromosome 1"/>
</dbReference>
<organism evidence="5 6">
    <name type="scientific">Spinacia oleracea</name>
    <name type="common">Spinach</name>
    <dbReference type="NCBI Taxonomy" id="3562"/>
    <lineage>
        <taxon>Eukaryota</taxon>
        <taxon>Viridiplantae</taxon>
        <taxon>Streptophyta</taxon>
        <taxon>Embryophyta</taxon>
        <taxon>Tracheophyta</taxon>
        <taxon>Spermatophyta</taxon>
        <taxon>Magnoliopsida</taxon>
        <taxon>eudicotyledons</taxon>
        <taxon>Gunneridae</taxon>
        <taxon>Pentapetalae</taxon>
        <taxon>Caryophyllales</taxon>
        <taxon>Chenopodiaceae</taxon>
        <taxon>Chenopodioideae</taxon>
        <taxon>Anserineae</taxon>
        <taxon>Spinacia</taxon>
    </lineage>
</organism>
<dbReference type="InterPro" id="IPR011990">
    <property type="entry name" value="TPR-like_helical_dom_sf"/>
</dbReference>
<dbReference type="NCBIfam" id="TIGR00756">
    <property type="entry name" value="PPR"/>
    <property type="match status" value="7"/>
</dbReference>
<keyword evidence="5" id="KW-1185">Reference proteome</keyword>
<feature type="compositionally biased region" description="Polar residues" evidence="4">
    <location>
        <begin position="68"/>
        <end position="77"/>
    </location>
</feature>
<evidence type="ECO:0000256" key="4">
    <source>
        <dbReference type="SAM" id="MobiDB-lite"/>
    </source>
</evidence>
<dbReference type="GeneID" id="110804424"/>
<feature type="repeat" description="PPR" evidence="3">
    <location>
        <begin position="265"/>
        <end position="299"/>
    </location>
</feature>
<feature type="repeat" description="PPR" evidence="3">
    <location>
        <begin position="405"/>
        <end position="439"/>
    </location>
</feature>
<evidence type="ECO:0000256" key="3">
    <source>
        <dbReference type="PROSITE-ProRule" id="PRU00708"/>
    </source>
</evidence>
<dbReference type="KEGG" id="soe:110804424"/>
<dbReference type="SUPFAM" id="SSF48452">
    <property type="entry name" value="TPR-like"/>
    <property type="match status" value="1"/>
</dbReference>
<feature type="repeat" description="PPR" evidence="3">
    <location>
        <begin position="370"/>
        <end position="404"/>
    </location>
</feature>
<reference evidence="5" key="1">
    <citation type="journal article" date="2021" name="Nat. Commun.">
        <title>Genomic analyses provide insights into spinach domestication and the genetic basis of agronomic traits.</title>
        <authorList>
            <person name="Cai X."/>
            <person name="Sun X."/>
            <person name="Xu C."/>
            <person name="Sun H."/>
            <person name="Wang X."/>
            <person name="Ge C."/>
            <person name="Zhang Z."/>
            <person name="Wang Q."/>
            <person name="Fei Z."/>
            <person name="Jiao C."/>
            <person name="Wang Q."/>
        </authorList>
    </citation>
    <scope>NUCLEOTIDE SEQUENCE [LARGE SCALE GENOMIC DNA]</scope>
    <source>
        <strain evidence="5">cv. Varoflay</strain>
    </source>
</reference>
<evidence type="ECO:0000256" key="1">
    <source>
        <dbReference type="ARBA" id="ARBA00007626"/>
    </source>
</evidence>
<dbReference type="InterPro" id="IPR002885">
    <property type="entry name" value="PPR_rpt"/>
</dbReference>
<evidence type="ECO:0000256" key="2">
    <source>
        <dbReference type="ARBA" id="ARBA00022737"/>
    </source>
</evidence>
<dbReference type="AlphaFoldDB" id="A0A9R0KCP9"/>
<name>A0A9R0KCP9_SPIOL</name>
<feature type="repeat" description="PPR" evidence="3">
    <location>
        <begin position="230"/>
        <end position="264"/>
    </location>
</feature>
<dbReference type="RefSeq" id="XP_056693769.1">
    <property type="nucleotide sequence ID" value="XM_056837791.1"/>
</dbReference>
<dbReference type="InterPro" id="IPR050667">
    <property type="entry name" value="PPR-containing_protein"/>
</dbReference>
<dbReference type="Pfam" id="PF12854">
    <property type="entry name" value="PPR_1"/>
    <property type="match status" value="1"/>
</dbReference>
<dbReference type="PROSITE" id="PS51375">
    <property type="entry name" value="PPR"/>
    <property type="match status" value="6"/>
</dbReference>
<dbReference type="RefSeq" id="XP_021865710.2">
    <property type="nucleotide sequence ID" value="XM_022010018.2"/>
</dbReference>
<comment type="similarity">
    <text evidence="1">Belongs to the PPR family. P subfamily.</text>
</comment>
<gene>
    <name evidence="6 7" type="primary">LOC110804424</name>
</gene>
<dbReference type="Pfam" id="PF01535">
    <property type="entry name" value="PPR"/>
    <property type="match status" value="2"/>
</dbReference>
<sequence>MNFTIEIDTNNYYKLEKKMHQTPARLCNNLQRITRNLSLPPTICFHSSSIHPENHHHDKPPPLPPPLSHQTRYNPESQNDLQSFSRTLIASPNRIHKLISSQSDPLLAKEIFDLASRQPNFRHSYPTFHTLIIKLGNARQFSLMEKLLSQLKRLRYPTTPGLFSRLICIYGDAHMPEKALKMFYSIVEFNCNPTSKHLNHVLSILVAQRSFLRPAFDLFRIAHKYAVDPNVKSYNILMRAFCGNDELSVAYKLFNDMLKREILPDVESYRILMQALCRKSQVTKAMDLLDDMFNKGFVPDTLSYTSLLNSLCRKKKLREAYKLLCRMKVKGCNPNLIHYNTVMLGLCREGRAHQAIKILDDMYLNGCLPNLVSYRTLVGGLVDQGMYDEARKYMEEMISKGCSPHFSITHSLIKGLCTVGRTEEASEVLGELLKHGEVPYIGTWQEVIPRICEVEEMEGLDGFLDEVIKVDIKPYTRIIEAGAALEEYLIKKIRANSGKF</sequence>
<dbReference type="PANTHER" id="PTHR47939:SF1">
    <property type="entry name" value="OS04G0684500 PROTEIN"/>
    <property type="match status" value="1"/>
</dbReference>
<dbReference type="Gene3D" id="1.25.40.10">
    <property type="entry name" value="Tetratricopeptide repeat domain"/>
    <property type="match status" value="3"/>
</dbReference>
<evidence type="ECO:0000313" key="7">
    <source>
        <dbReference type="RefSeq" id="XP_056693769.1"/>
    </source>
</evidence>
<evidence type="ECO:0000313" key="5">
    <source>
        <dbReference type="Proteomes" id="UP000813463"/>
    </source>
</evidence>
<reference evidence="6 7" key="2">
    <citation type="submission" date="2025-05" db="UniProtKB">
        <authorList>
            <consortium name="RefSeq"/>
        </authorList>
    </citation>
    <scope>IDENTIFICATION</scope>
    <source>
        <tissue evidence="6 7">Leaf</tissue>
    </source>
</reference>